<name>A0AAV7G7U6_DENCH</name>
<organism evidence="2 3">
    <name type="scientific">Dendrobium chrysotoxum</name>
    <name type="common">Orchid</name>
    <dbReference type="NCBI Taxonomy" id="161865"/>
    <lineage>
        <taxon>Eukaryota</taxon>
        <taxon>Viridiplantae</taxon>
        <taxon>Streptophyta</taxon>
        <taxon>Embryophyta</taxon>
        <taxon>Tracheophyta</taxon>
        <taxon>Spermatophyta</taxon>
        <taxon>Magnoliopsida</taxon>
        <taxon>Liliopsida</taxon>
        <taxon>Asparagales</taxon>
        <taxon>Orchidaceae</taxon>
        <taxon>Epidendroideae</taxon>
        <taxon>Malaxideae</taxon>
        <taxon>Dendrobiinae</taxon>
        <taxon>Dendrobium</taxon>
    </lineage>
</organism>
<sequence length="117" mass="13048">MLGPHLICNHVDHCGEQNCRALTGCSRCKEGAEPTIVRKQQFDFEQIWKEDPFICFSFCFYLHSFTSSSPPLLLTHQVSTESKAELEEASGNDSVLEIEDYQGSGANNRHSPPSDGN</sequence>
<evidence type="ECO:0000313" key="2">
    <source>
        <dbReference type="EMBL" id="KAH0452170.1"/>
    </source>
</evidence>
<dbReference type="AlphaFoldDB" id="A0AAV7G7U6"/>
<dbReference type="Proteomes" id="UP000775213">
    <property type="component" value="Unassembled WGS sequence"/>
</dbReference>
<accession>A0AAV7G7U6</accession>
<dbReference type="EMBL" id="JAGFBR010000017">
    <property type="protein sequence ID" value="KAH0452170.1"/>
    <property type="molecule type" value="Genomic_DNA"/>
</dbReference>
<reference evidence="2 3" key="1">
    <citation type="journal article" date="2021" name="Hortic Res">
        <title>Chromosome-scale assembly of the Dendrobium chrysotoxum genome enhances the understanding of orchid evolution.</title>
        <authorList>
            <person name="Zhang Y."/>
            <person name="Zhang G.Q."/>
            <person name="Zhang D."/>
            <person name="Liu X.D."/>
            <person name="Xu X.Y."/>
            <person name="Sun W.H."/>
            <person name="Yu X."/>
            <person name="Zhu X."/>
            <person name="Wang Z.W."/>
            <person name="Zhao X."/>
            <person name="Zhong W.Y."/>
            <person name="Chen H."/>
            <person name="Yin W.L."/>
            <person name="Huang T."/>
            <person name="Niu S.C."/>
            <person name="Liu Z.J."/>
        </authorList>
    </citation>
    <scope>NUCLEOTIDE SEQUENCE [LARGE SCALE GENOMIC DNA]</scope>
    <source>
        <strain evidence="2">Lindl</strain>
    </source>
</reference>
<feature type="region of interest" description="Disordered" evidence="1">
    <location>
        <begin position="84"/>
        <end position="117"/>
    </location>
</feature>
<evidence type="ECO:0000313" key="3">
    <source>
        <dbReference type="Proteomes" id="UP000775213"/>
    </source>
</evidence>
<proteinExistence type="predicted"/>
<keyword evidence="3" id="KW-1185">Reference proteome</keyword>
<gene>
    <name evidence="2" type="ORF">IEQ34_019469</name>
</gene>
<comment type="caution">
    <text evidence="2">The sequence shown here is derived from an EMBL/GenBank/DDBJ whole genome shotgun (WGS) entry which is preliminary data.</text>
</comment>
<feature type="compositionally biased region" description="Polar residues" evidence="1">
    <location>
        <begin position="104"/>
        <end position="117"/>
    </location>
</feature>
<protein>
    <submittedName>
        <fullName evidence="2">Uncharacterized protein</fullName>
    </submittedName>
</protein>
<evidence type="ECO:0000256" key="1">
    <source>
        <dbReference type="SAM" id="MobiDB-lite"/>
    </source>
</evidence>